<accession>A0A381QDV5</accession>
<dbReference type="Gene3D" id="3.10.180.10">
    <property type="entry name" value="2,3-Dihydroxybiphenyl 1,2-Dioxygenase, domain 1"/>
    <property type="match status" value="1"/>
</dbReference>
<evidence type="ECO:0000259" key="1">
    <source>
        <dbReference type="PROSITE" id="PS51819"/>
    </source>
</evidence>
<dbReference type="SUPFAM" id="SSF54593">
    <property type="entry name" value="Glyoxalase/Bleomycin resistance protein/Dihydroxybiphenyl dioxygenase"/>
    <property type="match status" value="1"/>
</dbReference>
<proteinExistence type="predicted"/>
<reference evidence="2" key="1">
    <citation type="submission" date="2018-05" db="EMBL/GenBank/DDBJ databases">
        <authorList>
            <person name="Lanie J.A."/>
            <person name="Ng W.-L."/>
            <person name="Kazmierczak K.M."/>
            <person name="Andrzejewski T.M."/>
            <person name="Davidsen T.M."/>
            <person name="Wayne K.J."/>
            <person name="Tettelin H."/>
            <person name="Glass J.I."/>
            <person name="Rusch D."/>
            <person name="Podicherti R."/>
            <person name="Tsui H.-C.T."/>
            <person name="Winkler M.E."/>
        </authorList>
    </citation>
    <scope>NUCLEOTIDE SEQUENCE</scope>
</reference>
<dbReference type="InterPro" id="IPR037523">
    <property type="entry name" value="VOC_core"/>
</dbReference>
<dbReference type="AlphaFoldDB" id="A0A381QDV5"/>
<dbReference type="InterPro" id="IPR004360">
    <property type="entry name" value="Glyas_Fos-R_dOase_dom"/>
</dbReference>
<dbReference type="InterPro" id="IPR029068">
    <property type="entry name" value="Glyas_Bleomycin-R_OHBP_Dase"/>
</dbReference>
<protein>
    <recommendedName>
        <fullName evidence="1">VOC domain-containing protein</fullName>
    </recommendedName>
</protein>
<organism evidence="2">
    <name type="scientific">marine metagenome</name>
    <dbReference type="NCBI Taxonomy" id="408172"/>
    <lineage>
        <taxon>unclassified sequences</taxon>
        <taxon>metagenomes</taxon>
        <taxon>ecological metagenomes</taxon>
    </lineage>
</organism>
<dbReference type="PROSITE" id="PS51819">
    <property type="entry name" value="VOC"/>
    <property type="match status" value="1"/>
</dbReference>
<feature type="domain" description="VOC" evidence="1">
    <location>
        <begin position="6"/>
        <end position="131"/>
    </location>
</feature>
<dbReference type="EMBL" id="UINC01001319">
    <property type="protein sequence ID" value="SUZ77511.1"/>
    <property type="molecule type" value="Genomic_DNA"/>
</dbReference>
<evidence type="ECO:0000313" key="2">
    <source>
        <dbReference type="EMBL" id="SUZ77511.1"/>
    </source>
</evidence>
<name>A0A381QDV5_9ZZZZ</name>
<sequence>MNIQKNAIDIGIIAKDIEAMLTFYRDTLKLEFEAAIPMPGGGTMNRFKVGDSVIKIIELDPSAPVEAPLGGIRGASGYRYWTIHVNNLEECVATIEAAGYKVVVPVKKIREGIAIAIVEDPDANWVELLENS</sequence>
<dbReference type="Pfam" id="PF00903">
    <property type="entry name" value="Glyoxalase"/>
    <property type="match status" value="1"/>
</dbReference>
<gene>
    <name evidence="2" type="ORF">METZ01_LOCUS30365</name>
</gene>